<protein>
    <submittedName>
        <fullName evidence="1">Uncharacterized protein</fullName>
    </submittedName>
</protein>
<dbReference type="HOGENOM" id="CLU_2688673_0_0_1"/>
<reference evidence="1 2" key="1">
    <citation type="submission" date="2014-04" db="EMBL/GenBank/DDBJ databases">
        <authorList>
            <consortium name="DOE Joint Genome Institute"/>
            <person name="Kuo A."/>
            <person name="Tarkka M."/>
            <person name="Buscot F."/>
            <person name="Kohler A."/>
            <person name="Nagy L.G."/>
            <person name="Floudas D."/>
            <person name="Copeland A."/>
            <person name="Barry K.W."/>
            <person name="Cichocki N."/>
            <person name="Veneault-Fourrey C."/>
            <person name="LaButti K."/>
            <person name="Lindquist E.A."/>
            <person name="Lipzen A."/>
            <person name="Lundell T."/>
            <person name="Morin E."/>
            <person name="Murat C."/>
            <person name="Sun H."/>
            <person name="Tunlid A."/>
            <person name="Henrissat B."/>
            <person name="Grigoriev I.V."/>
            <person name="Hibbett D.S."/>
            <person name="Martin F."/>
            <person name="Nordberg H.P."/>
            <person name="Cantor M.N."/>
            <person name="Hua S.X."/>
        </authorList>
    </citation>
    <scope>NUCLEOTIDE SEQUENCE [LARGE SCALE GENOMIC DNA]</scope>
    <source>
        <strain evidence="1 2">F 1598</strain>
    </source>
</reference>
<keyword evidence="2" id="KW-1185">Reference proteome</keyword>
<sequence length="74" mass="8134">MFVAIVSIFHRLAYPAIPCTLDATMTTLTELRLLNSVLKRTCRFSLADNGIKIISAGMCSLPHMQLALQLIIDG</sequence>
<dbReference type="Proteomes" id="UP000054166">
    <property type="component" value="Unassembled WGS sequence"/>
</dbReference>
<proteinExistence type="predicted"/>
<evidence type="ECO:0000313" key="2">
    <source>
        <dbReference type="Proteomes" id="UP000054166"/>
    </source>
</evidence>
<evidence type="ECO:0000313" key="1">
    <source>
        <dbReference type="EMBL" id="KIM82584.1"/>
    </source>
</evidence>
<accession>A0A0C3FS23</accession>
<dbReference type="EMBL" id="KN832994">
    <property type="protein sequence ID" value="KIM82584.1"/>
    <property type="molecule type" value="Genomic_DNA"/>
</dbReference>
<gene>
    <name evidence="1" type="ORF">PILCRDRAFT_467670</name>
</gene>
<reference evidence="2" key="2">
    <citation type="submission" date="2015-01" db="EMBL/GenBank/DDBJ databases">
        <title>Evolutionary Origins and Diversification of the Mycorrhizal Mutualists.</title>
        <authorList>
            <consortium name="DOE Joint Genome Institute"/>
            <consortium name="Mycorrhizal Genomics Consortium"/>
            <person name="Kohler A."/>
            <person name="Kuo A."/>
            <person name="Nagy L.G."/>
            <person name="Floudas D."/>
            <person name="Copeland A."/>
            <person name="Barry K.W."/>
            <person name="Cichocki N."/>
            <person name="Veneault-Fourrey C."/>
            <person name="LaButti K."/>
            <person name="Lindquist E.A."/>
            <person name="Lipzen A."/>
            <person name="Lundell T."/>
            <person name="Morin E."/>
            <person name="Murat C."/>
            <person name="Riley R."/>
            <person name="Ohm R."/>
            <person name="Sun H."/>
            <person name="Tunlid A."/>
            <person name="Henrissat B."/>
            <person name="Grigoriev I.V."/>
            <person name="Hibbett D.S."/>
            <person name="Martin F."/>
        </authorList>
    </citation>
    <scope>NUCLEOTIDE SEQUENCE [LARGE SCALE GENOMIC DNA]</scope>
    <source>
        <strain evidence="2">F 1598</strain>
    </source>
</reference>
<name>A0A0C3FS23_PILCF</name>
<dbReference type="AlphaFoldDB" id="A0A0C3FS23"/>
<dbReference type="InParanoid" id="A0A0C3FS23"/>
<organism evidence="1 2">
    <name type="scientific">Piloderma croceum (strain F 1598)</name>
    <dbReference type="NCBI Taxonomy" id="765440"/>
    <lineage>
        <taxon>Eukaryota</taxon>
        <taxon>Fungi</taxon>
        <taxon>Dikarya</taxon>
        <taxon>Basidiomycota</taxon>
        <taxon>Agaricomycotina</taxon>
        <taxon>Agaricomycetes</taxon>
        <taxon>Agaricomycetidae</taxon>
        <taxon>Atheliales</taxon>
        <taxon>Atheliaceae</taxon>
        <taxon>Piloderma</taxon>
    </lineage>
</organism>